<protein>
    <submittedName>
        <fullName evidence="1">Uncharacterized protein</fullName>
    </submittedName>
</protein>
<dbReference type="VEuPathDB" id="VectorBase:BGLAX_031873"/>
<name>A0A2C9KQY0_BIOGL</name>
<dbReference type="AlphaFoldDB" id="A0A2C9KQY0"/>
<dbReference type="SUPFAM" id="SSF50494">
    <property type="entry name" value="Trypsin-like serine proteases"/>
    <property type="match status" value="1"/>
</dbReference>
<accession>A0A2C9KQY0</accession>
<dbReference type="Proteomes" id="UP000076420">
    <property type="component" value="Unassembled WGS sequence"/>
</dbReference>
<dbReference type="InterPro" id="IPR009003">
    <property type="entry name" value="Peptidase_S1_PA"/>
</dbReference>
<proteinExistence type="predicted"/>
<sequence>MDQDNCSSRCTELSKGQQRITHLYEFHLNGKHENEVAESEEADLQKHIVNCKKNPGHTNFIPYELFAIDHIPESHRDSDMFELIKVVADLTVLVTVKTISKNRPEFWPGSTMKYPFYEDKGSKIIRFGSGQVNEVIQFTEGLGYDRHQKKREREYKTCICEKCQYSEKPSPAWWEIVVRTASHVVYDETESELTSCRLFFDKHKSAEKVKFDKVKLLEVNVDEDWCLISYVFCGNDFAYRDKLFNKVMQRVDLWKKVCQKYQDSGDNFTFIVSHPHGCAKQISFGLCKNSIVLGKFDDQLDRAKIEYDTPTCPGSSGAPVRCVGLAVGHVHNGTMEGINYSGVSLVFRDGSPYVK</sequence>
<dbReference type="KEGG" id="bgt:106059860"/>
<evidence type="ECO:0000313" key="1">
    <source>
        <dbReference type="EnsemblMetazoa" id="BGLB022547-PA"/>
    </source>
</evidence>
<dbReference type="VEuPathDB" id="VectorBase:BGLB022547"/>
<dbReference type="EnsemblMetazoa" id="BGLB022547-RB">
    <property type="protein sequence ID" value="BGLB022547-PB"/>
    <property type="gene ID" value="BGLB022547"/>
</dbReference>
<reference evidence="1" key="1">
    <citation type="submission" date="2020-05" db="UniProtKB">
        <authorList>
            <consortium name="EnsemblMetazoa"/>
        </authorList>
    </citation>
    <scope>IDENTIFICATION</scope>
    <source>
        <strain evidence="1">BB02</strain>
    </source>
</reference>
<evidence type="ECO:0000313" key="2">
    <source>
        <dbReference type="Proteomes" id="UP000076420"/>
    </source>
</evidence>
<organism evidence="1 2">
    <name type="scientific">Biomphalaria glabrata</name>
    <name type="common">Bloodfluke planorb</name>
    <name type="synonym">Freshwater snail</name>
    <dbReference type="NCBI Taxonomy" id="6526"/>
    <lineage>
        <taxon>Eukaryota</taxon>
        <taxon>Metazoa</taxon>
        <taxon>Spiralia</taxon>
        <taxon>Lophotrochozoa</taxon>
        <taxon>Mollusca</taxon>
        <taxon>Gastropoda</taxon>
        <taxon>Heterobranchia</taxon>
        <taxon>Euthyneura</taxon>
        <taxon>Panpulmonata</taxon>
        <taxon>Hygrophila</taxon>
        <taxon>Lymnaeoidea</taxon>
        <taxon>Planorbidae</taxon>
        <taxon>Biomphalaria</taxon>
    </lineage>
</organism>
<dbReference type="EnsemblMetazoa" id="BGLB022547-RA">
    <property type="protein sequence ID" value="BGLB022547-PA"/>
    <property type="gene ID" value="BGLB022547"/>
</dbReference>
<gene>
    <name evidence="1" type="primary">106059860</name>
</gene>